<dbReference type="AlphaFoldDB" id="A0A4Y2IL07"/>
<dbReference type="Pfam" id="PF23055">
    <property type="entry name" value="DUF7041"/>
    <property type="match status" value="1"/>
</dbReference>
<name>A0A4Y2IL07_ARAVE</name>
<dbReference type="EMBL" id="BGPR01002745">
    <property type="protein sequence ID" value="GBM78315.1"/>
    <property type="molecule type" value="Genomic_DNA"/>
</dbReference>
<dbReference type="PANTHER" id="PTHR33327:SF3">
    <property type="entry name" value="RNA-DIRECTED DNA POLYMERASE"/>
    <property type="match status" value="1"/>
</dbReference>
<dbReference type="InterPro" id="IPR055469">
    <property type="entry name" value="DUF7041"/>
</dbReference>
<proteinExistence type="predicted"/>
<evidence type="ECO:0000313" key="2">
    <source>
        <dbReference type="EMBL" id="GBM78315.1"/>
    </source>
</evidence>
<accession>A0A4Y2IL07</accession>
<protein>
    <recommendedName>
        <fullName evidence="1">DUF7041 domain-containing protein</fullName>
    </recommendedName>
</protein>
<comment type="caution">
    <text evidence="2">The sequence shown here is derived from an EMBL/GenBank/DDBJ whole genome shotgun (WGS) entry which is preliminary data.</text>
</comment>
<gene>
    <name evidence="2" type="ORF">AVEN_139730_1</name>
</gene>
<reference evidence="2 3" key="1">
    <citation type="journal article" date="2019" name="Sci. Rep.">
        <title>Orb-weaving spider Araneus ventricosus genome elucidates the spidroin gene catalogue.</title>
        <authorList>
            <person name="Kono N."/>
            <person name="Nakamura H."/>
            <person name="Ohtoshi R."/>
            <person name="Moran D.A.P."/>
            <person name="Shinohara A."/>
            <person name="Yoshida Y."/>
            <person name="Fujiwara M."/>
            <person name="Mori M."/>
            <person name="Tomita M."/>
            <person name="Arakawa K."/>
        </authorList>
    </citation>
    <scope>NUCLEOTIDE SEQUENCE [LARGE SCALE GENOMIC DNA]</scope>
</reference>
<keyword evidence="3" id="KW-1185">Reference proteome</keyword>
<evidence type="ECO:0000259" key="1">
    <source>
        <dbReference type="Pfam" id="PF23055"/>
    </source>
</evidence>
<sequence length="117" mass="12994">MTRALVLSGRITQFVIAGISNDSTKFHVVVATLKFKRISCVRDIVKNPPLENAYIALKDRVLQHFAQSVPHTFKTSVTKNLQLGDKRPSTFTMKCEILPSQNGGWIFADIVATAFTS</sequence>
<evidence type="ECO:0000313" key="3">
    <source>
        <dbReference type="Proteomes" id="UP000499080"/>
    </source>
</evidence>
<dbReference type="Proteomes" id="UP000499080">
    <property type="component" value="Unassembled WGS sequence"/>
</dbReference>
<organism evidence="2 3">
    <name type="scientific">Araneus ventricosus</name>
    <name type="common">Orbweaver spider</name>
    <name type="synonym">Epeira ventricosa</name>
    <dbReference type="NCBI Taxonomy" id="182803"/>
    <lineage>
        <taxon>Eukaryota</taxon>
        <taxon>Metazoa</taxon>
        <taxon>Ecdysozoa</taxon>
        <taxon>Arthropoda</taxon>
        <taxon>Chelicerata</taxon>
        <taxon>Arachnida</taxon>
        <taxon>Araneae</taxon>
        <taxon>Araneomorphae</taxon>
        <taxon>Entelegynae</taxon>
        <taxon>Araneoidea</taxon>
        <taxon>Araneidae</taxon>
        <taxon>Araneus</taxon>
    </lineage>
</organism>
<feature type="domain" description="DUF7041" evidence="1">
    <location>
        <begin position="12"/>
        <end position="75"/>
    </location>
</feature>
<dbReference type="PANTHER" id="PTHR33327">
    <property type="entry name" value="ENDONUCLEASE"/>
    <property type="match status" value="1"/>
</dbReference>